<evidence type="ECO:0000313" key="2">
    <source>
        <dbReference type="Proteomes" id="UP000182241"/>
    </source>
</evidence>
<proteinExistence type="predicted"/>
<dbReference type="STRING" id="57704.SAMN04489793_3104"/>
<dbReference type="RefSeq" id="WP_074850598.1">
    <property type="nucleotide sequence ID" value="NZ_FNSA01000003.1"/>
</dbReference>
<evidence type="ECO:0000313" key="1">
    <source>
        <dbReference type="EMBL" id="SEC74636.1"/>
    </source>
</evidence>
<dbReference type="Proteomes" id="UP000182241">
    <property type="component" value="Unassembled WGS sequence"/>
</dbReference>
<dbReference type="OrthoDB" id="9936871at2"/>
<protein>
    <submittedName>
        <fullName evidence="1">Uncharacterized protein</fullName>
    </submittedName>
</protein>
<accession>A0A1H4V0Z2</accession>
<keyword evidence="2" id="KW-1185">Reference proteome</keyword>
<name>A0A1H4V0Z2_TSUTY</name>
<dbReference type="AlphaFoldDB" id="A0A1H4V0Z2"/>
<sequence>MPDLATLPVDALTVMPDGRVYARNMRALSSLPDGAVIRDAEPLVGELVTEGRRRAILWTGESGANSLADVVFDPTLGVEVLAGPPRAARG</sequence>
<dbReference type="EMBL" id="FNSA01000003">
    <property type="protein sequence ID" value="SEC74636.1"/>
    <property type="molecule type" value="Genomic_DNA"/>
</dbReference>
<gene>
    <name evidence="1" type="ORF">SAMN04489793_3104</name>
</gene>
<organism evidence="1 2">
    <name type="scientific">Tsukamurella tyrosinosolvens</name>
    <dbReference type="NCBI Taxonomy" id="57704"/>
    <lineage>
        <taxon>Bacteria</taxon>
        <taxon>Bacillati</taxon>
        <taxon>Actinomycetota</taxon>
        <taxon>Actinomycetes</taxon>
        <taxon>Mycobacteriales</taxon>
        <taxon>Tsukamurellaceae</taxon>
        <taxon>Tsukamurella</taxon>
    </lineage>
</organism>
<reference evidence="2" key="1">
    <citation type="submission" date="2016-10" db="EMBL/GenBank/DDBJ databases">
        <authorList>
            <person name="Varghese N."/>
            <person name="Submissions S."/>
        </authorList>
    </citation>
    <scope>NUCLEOTIDE SEQUENCE [LARGE SCALE GENOMIC DNA]</scope>
    <source>
        <strain evidence="2">DSM 44234</strain>
    </source>
</reference>